<feature type="transmembrane region" description="Helical" evidence="7">
    <location>
        <begin position="177"/>
        <end position="195"/>
    </location>
</feature>
<feature type="transmembrane region" description="Helical" evidence="7">
    <location>
        <begin position="100"/>
        <end position="119"/>
    </location>
</feature>
<keyword evidence="4 7" id="KW-1133">Transmembrane helix</keyword>
<dbReference type="AlphaFoldDB" id="A0A9W8DSE3"/>
<dbReference type="GO" id="GO:0005774">
    <property type="term" value="C:vacuolar membrane"/>
    <property type="evidence" value="ECO:0007669"/>
    <property type="project" value="TreeGrafter"/>
</dbReference>
<sequence>MEPSIHELNSIYNYWEGGSDEEDAQSSRTLQRIPVDYDDDDDTMSVTSNTMLLDDADVDDESEGASTPRTLRGFEEGGDGDNGLKIGEPGEHKASNLSTYFNIVCIVAGTGILQLPYALSEGGWSAVFLIALAALMSNFTANATVRCLYYKDGIRLDGYSDVAYEAFGSKGRKFVSFFKSATLTAASSLFIVLTATNITQLLQDTSFAHLSIGFWIKVCVVFAWTPLVIKKSIHEVAILSMFSTLSTVVMVIVVVYICGRDIVARENMPDLTAIDIKKIPTALSSIFFSYGGNFVFPEVEGGMKYPKSFERVQGSASITVFLMYALVAVMGYAAYASDTKSPVFLNMKSGPLLIIANSMVTAHAILTAPIMMASVCMNLEQDLNVVPVTRPRSEQKIRRFLFRTFMMLVVFCLAYYCPYFDDLVQLIGAFAESLLVFVFPAMFYLILQSKKGPLSIFTWAWCSLVILVGLYCCTAGTWSGITSLISHIQNAKPSKG</sequence>
<feature type="transmembrane region" description="Helical" evidence="7">
    <location>
        <begin position="355"/>
        <end position="379"/>
    </location>
</feature>
<evidence type="ECO:0000256" key="2">
    <source>
        <dbReference type="ARBA" id="ARBA00008066"/>
    </source>
</evidence>
<accession>A0A9W8DSE3</accession>
<feature type="transmembrane region" description="Helical" evidence="7">
    <location>
        <begin position="459"/>
        <end position="481"/>
    </location>
</feature>
<feature type="transmembrane region" description="Helical" evidence="7">
    <location>
        <begin position="316"/>
        <end position="335"/>
    </location>
</feature>
<keyword evidence="3 7" id="KW-0812">Transmembrane</keyword>
<proteinExistence type="inferred from homology"/>
<evidence type="ECO:0000256" key="4">
    <source>
        <dbReference type="ARBA" id="ARBA00022989"/>
    </source>
</evidence>
<comment type="similarity">
    <text evidence="2">Belongs to the amino acid/polyamine transporter 2 family.</text>
</comment>
<protein>
    <recommendedName>
        <fullName evidence="8">Amino acid transporter transmembrane domain-containing protein</fullName>
    </recommendedName>
</protein>
<gene>
    <name evidence="9" type="ORF">H4219_003603</name>
</gene>
<evidence type="ECO:0000313" key="9">
    <source>
        <dbReference type="EMBL" id="KAJ1916733.1"/>
    </source>
</evidence>
<comment type="subcellular location">
    <subcellularLocation>
        <location evidence="1">Membrane</location>
        <topology evidence="1">Multi-pass membrane protein</topology>
    </subcellularLocation>
</comment>
<feature type="transmembrane region" description="Helical" evidence="7">
    <location>
        <begin position="279"/>
        <end position="296"/>
    </location>
</feature>
<feature type="region of interest" description="Disordered" evidence="6">
    <location>
        <begin position="55"/>
        <end position="89"/>
    </location>
</feature>
<feature type="transmembrane region" description="Helical" evidence="7">
    <location>
        <begin position="400"/>
        <end position="417"/>
    </location>
</feature>
<keyword evidence="5 7" id="KW-0472">Membrane</keyword>
<feature type="transmembrane region" description="Helical" evidence="7">
    <location>
        <begin position="207"/>
        <end position="229"/>
    </location>
</feature>
<feature type="transmembrane region" description="Helical" evidence="7">
    <location>
        <begin position="423"/>
        <end position="447"/>
    </location>
</feature>
<dbReference type="Proteomes" id="UP001150538">
    <property type="component" value="Unassembled WGS sequence"/>
</dbReference>
<feature type="transmembrane region" description="Helical" evidence="7">
    <location>
        <begin position="125"/>
        <end position="145"/>
    </location>
</feature>
<feature type="domain" description="Amino acid transporter transmembrane" evidence="8">
    <location>
        <begin position="92"/>
        <end position="481"/>
    </location>
</feature>
<organism evidence="9 10">
    <name type="scientific">Mycoemilia scoparia</name>
    <dbReference type="NCBI Taxonomy" id="417184"/>
    <lineage>
        <taxon>Eukaryota</taxon>
        <taxon>Fungi</taxon>
        <taxon>Fungi incertae sedis</taxon>
        <taxon>Zoopagomycota</taxon>
        <taxon>Kickxellomycotina</taxon>
        <taxon>Kickxellomycetes</taxon>
        <taxon>Kickxellales</taxon>
        <taxon>Kickxellaceae</taxon>
        <taxon>Mycoemilia</taxon>
    </lineage>
</organism>
<evidence type="ECO:0000256" key="3">
    <source>
        <dbReference type="ARBA" id="ARBA00022692"/>
    </source>
</evidence>
<dbReference type="Pfam" id="PF01490">
    <property type="entry name" value="Aa_trans"/>
    <property type="match status" value="1"/>
</dbReference>
<evidence type="ECO:0000256" key="5">
    <source>
        <dbReference type="ARBA" id="ARBA00023136"/>
    </source>
</evidence>
<dbReference type="GO" id="GO:0015179">
    <property type="term" value="F:L-amino acid transmembrane transporter activity"/>
    <property type="evidence" value="ECO:0007669"/>
    <property type="project" value="TreeGrafter"/>
</dbReference>
<comment type="caution">
    <text evidence="9">The sequence shown here is derived from an EMBL/GenBank/DDBJ whole genome shotgun (WGS) entry which is preliminary data.</text>
</comment>
<dbReference type="EMBL" id="JANBPU010000093">
    <property type="protein sequence ID" value="KAJ1916733.1"/>
    <property type="molecule type" value="Genomic_DNA"/>
</dbReference>
<evidence type="ECO:0000256" key="6">
    <source>
        <dbReference type="SAM" id="MobiDB-lite"/>
    </source>
</evidence>
<evidence type="ECO:0000256" key="7">
    <source>
        <dbReference type="SAM" id="Phobius"/>
    </source>
</evidence>
<evidence type="ECO:0000259" key="8">
    <source>
        <dbReference type="Pfam" id="PF01490"/>
    </source>
</evidence>
<dbReference type="PANTHER" id="PTHR22950:SF703">
    <property type="entry name" value="AMINO ACID TRANSPORTER TRANSMEMBRANE DOMAIN-CONTAINING PROTEIN"/>
    <property type="match status" value="1"/>
</dbReference>
<dbReference type="OrthoDB" id="40134at2759"/>
<feature type="transmembrane region" description="Helical" evidence="7">
    <location>
        <begin position="236"/>
        <end position="259"/>
    </location>
</feature>
<keyword evidence="10" id="KW-1185">Reference proteome</keyword>
<evidence type="ECO:0000313" key="10">
    <source>
        <dbReference type="Proteomes" id="UP001150538"/>
    </source>
</evidence>
<dbReference type="InterPro" id="IPR013057">
    <property type="entry name" value="AA_transpt_TM"/>
</dbReference>
<evidence type="ECO:0000256" key="1">
    <source>
        <dbReference type="ARBA" id="ARBA00004141"/>
    </source>
</evidence>
<feature type="region of interest" description="Disordered" evidence="6">
    <location>
        <begin position="16"/>
        <end position="42"/>
    </location>
</feature>
<dbReference type="PANTHER" id="PTHR22950">
    <property type="entry name" value="AMINO ACID TRANSPORTER"/>
    <property type="match status" value="1"/>
</dbReference>
<reference evidence="9" key="1">
    <citation type="submission" date="2022-07" db="EMBL/GenBank/DDBJ databases">
        <title>Phylogenomic reconstructions and comparative analyses of Kickxellomycotina fungi.</title>
        <authorList>
            <person name="Reynolds N.K."/>
            <person name="Stajich J.E."/>
            <person name="Barry K."/>
            <person name="Grigoriev I.V."/>
            <person name="Crous P."/>
            <person name="Smith M.E."/>
        </authorList>
    </citation>
    <scope>NUCLEOTIDE SEQUENCE</scope>
    <source>
        <strain evidence="9">NBRC 100468</strain>
    </source>
</reference>
<name>A0A9W8DSE3_9FUNG</name>